<evidence type="ECO:0000313" key="2">
    <source>
        <dbReference type="Proteomes" id="UP000290975"/>
    </source>
</evidence>
<reference evidence="1 2" key="1">
    <citation type="submission" date="2014-12" db="EMBL/GenBank/DDBJ databases">
        <title>Whole genome sequencing of Sphingobium xenophagum OW59.</title>
        <authorList>
            <person name="Ohta Y."/>
            <person name="Nishi S."/>
            <person name="Hatada Y."/>
        </authorList>
    </citation>
    <scope>NUCLEOTIDE SEQUENCE [LARGE SCALE GENOMIC DNA]</scope>
    <source>
        <strain evidence="1 2">OW59</strain>
    </source>
</reference>
<evidence type="ECO:0000313" key="1">
    <source>
        <dbReference type="EMBL" id="GBH29187.1"/>
    </source>
</evidence>
<dbReference type="STRING" id="1192759.GCA_000277525_03048"/>
<accession>A0A401IXX1</accession>
<dbReference type="EMBL" id="BBQY01000001">
    <property type="protein sequence ID" value="GBH29187.1"/>
    <property type="molecule type" value="Genomic_DNA"/>
</dbReference>
<sequence length="274" mass="29382">MTPAALAAALGRAVAAAQDAPPGRALALIRPFLHDIGWFTDLLAQGCAALADDPLHLPGFRASRNGAARHLVLARTERIWLSATVIDPVPQTGSRVHFSGRHMLCRPLNRALRAEGFRLEADRVVPTGQRHCAIGEILEVDERRETLRILPDGAPLMLLRAQVAPQGPVRSRICDFATGALVARAEADEGHARALMLLSLLRAQGRADAAAQFGEALDMPLAAQRWAVMREYLALDTASALPALRAMAQRESDVAVRALAARTLTQIGDMACPA</sequence>
<proteinExistence type="predicted"/>
<evidence type="ECO:0008006" key="3">
    <source>
        <dbReference type="Google" id="ProtNLM"/>
    </source>
</evidence>
<dbReference type="RefSeq" id="WP_262503518.1">
    <property type="nucleotide sequence ID" value="NZ_BBQY01000001.1"/>
</dbReference>
<protein>
    <recommendedName>
        <fullName evidence="3">HEAT repeat domain-containing protein</fullName>
    </recommendedName>
</protein>
<comment type="caution">
    <text evidence="1">The sequence shown here is derived from an EMBL/GenBank/DDBJ whole genome shotgun (WGS) entry which is preliminary data.</text>
</comment>
<gene>
    <name evidence="1" type="ORF">MBESOW_P0440</name>
</gene>
<name>A0A401IXX1_SPHXE</name>
<organism evidence="1 2">
    <name type="scientific">Sphingobium xenophagum</name>
    <dbReference type="NCBI Taxonomy" id="121428"/>
    <lineage>
        <taxon>Bacteria</taxon>
        <taxon>Pseudomonadati</taxon>
        <taxon>Pseudomonadota</taxon>
        <taxon>Alphaproteobacteria</taxon>
        <taxon>Sphingomonadales</taxon>
        <taxon>Sphingomonadaceae</taxon>
        <taxon>Sphingobium</taxon>
    </lineage>
</organism>
<dbReference type="Proteomes" id="UP000290975">
    <property type="component" value="Unassembled WGS sequence"/>
</dbReference>
<keyword evidence="2" id="KW-1185">Reference proteome</keyword>
<dbReference type="AlphaFoldDB" id="A0A401IXX1"/>